<protein>
    <submittedName>
        <fullName evidence="1">Uncharacterized protein</fullName>
    </submittedName>
</protein>
<sequence>MIATDCTIDSQSKSAEYYQVSQVASSRELDFTTSRLYIFNQLKTGVKIPFLIPVTYIQLKAVFSFQIQMKLKWQALLHQKINSFIKQAVFINEVFTSNISYKSLYTA</sequence>
<reference evidence="2" key="1">
    <citation type="submission" date="2016-11" db="EMBL/GenBank/DDBJ databases">
        <authorList>
            <person name="Varghese N."/>
            <person name="Submissions S."/>
        </authorList>
    </citation>
    <scope>NUCLEOTIDE SEQUENCE [LARGE SCALE GENOMIC DNA]</scope>
    <source>
        <strain evidence="2">DSM 24724</strain>
    </source>
</reference>
<dbReference type="EMBL" id="FRBT01000002">
    <property type="protein sequence ID" value="SHL80651.1"/>
    <property type="molecule type" value="Genomic_DNA"/>
</dbReference>
<dbReference type="STRING" id="946677.SAMN05444484_102639"/>
<dbReference type="Proteomes" id="UP000184028">
    <property type="component" value="Unassembled WGS sequence"/>
</dbReference>
<proteinExistence type="predicted"/>
<name>A0A1M7DMA6_9FLAO</name>
<evidence type="ECO:0000313" key="2">
    <source>
        <dbReference type="Proteomes" id="UP000184028"/>
    </source>
</evidence>
<dbReference type="AlphaFoldDB" id="A0A1M7DMA6"/>
<evidence type="ECO:0000313" key="1">
    <source>
        <dbReference type="EMBL" id="SHL80651.1"/>
    </source>
</evidence>
<accession>A0A1M7DMA6</accession>
<gene>
    <name evidence="1" type="ORF">SAMN05444484_102639</name>
</gene>
<keyword evidence="2" id="KW-1185">Reference proteome</keyword>
<organism evidence="1 2">
    <name type="scientific">Flavobacterium chilense</name>
    <dbReference type="NCBI Taxonomy" id="946677"/>
    <lineage>
        <taxon>Bacteria</taxon>
        <taxon>Pseudomonadati</taxon>
        <taxon>Bacteroidota</taxon>
        <taxon>Flavobacteriia</taxon>
        <taxon>Flavobacteriales</taxon>
        <taxon>Flavobacteriaceae</taxon>
        <taxon>Flavobacterium</taxon>
    </lineage>
</organism>